<evidence type="ECO:0000256" key="1">
    <source>
        <dbReference type="SAM" id="SignalP"/>
    </source>
</evidence>
<gene>
    <name evidence="3" type="ORF">DLJ53_22720</name>
</gene>
<feature type="domain" description="SsuA/THI5-like" evidence="2">
    <location>
        <begin position="56"/>
        <end position="260"/>
    </location>
</feature>
<dbReference type="OrthoDB" id="5621714at2"/>
<dbReference type="PANTHER" id="PTHR30024">
    <property type="entry name" value="ALIPHATIC SULFONATES-BINDING PROTEIN-RELATED"/>
    <property type="match status" value="1"/>
</dbReference>
<feature type="chain" id="PRO_5032637706" evidence="1">
    <location>
        <begin position="33"/>
        <end position="337"/>
    </location>
</feature>
<keyword evidence="4" id="KW-1185">Reference proteome</keyword>
<dbReference type="Pfam" id="PF09084">
    <property type="entry name" value="NMT1"/>
    <property type="match status" value="1"/>
</dbReference>
<evidence type="ECO:0000313" key="4">
    <source>
        <dbReference type="Proteomes" id="UP000249590"/>
    </source>
</evidence>
<dbReference type="SUPFAM" id="SSF53850">
    <property type="entry name" value="Periplasmic binding protein-like II"/>
    <property type="match status" value="1"/>
</dbReference>
<organism evidence="3 4">
    <name type="scientific">Acuticoccus sediminis</name>
    <dbReference type="NCBI Taxonomy" id="2184697"/>
    <lineage>
        <taxon>Bacteria</taxon>
        <taxon>Pseudomonadati</taxon>
        <taxon>Pseudomonadota</taxon>
        <taxon>Alphaproteobacteria</taxon>
        <taxon>Hyphomicrobiales</taxon>
        <taxon>Amorphaceae</taxon>
        <taxon>Acuticoccus</taxon>
    </lineage>
</organism>
<dbReference type="AlphaFoldDB" id="A0A8B2NSV4"/>
<keyword evidence="1" id="KW-0732">Signal</keyword>
<dbReference type="InterPro" id="IPR015168">
    <property type="entry name" value="SsuA/THI5"/>
</dbReference>
<evidence type="ECO:0000313" key="3">
    <source>
        <dbReference type="EMBL" id="RAH99349.1"/>
    </source>
</evidence>
<dbReference type="RefSeq" id="WP_111349499.1">
    <property type="nucleotide sequence ID" value="NZ_QHHQ01000005.1"/>
</dbReference>
<dbReference type="PANTHER" id="PTHR30024:SF48">
    <property type="entry name" value="ABC TRANSPORTER SUBSTRATE-BINDING PROTEIN"/>
    <property type="match status" value="1"/>
</dbReference>
<dbReference type="EMBL" id="QHHQ01000005">
    <property type="protein sequence ID" value="RAH99349.1"/>
    <property type="molecule type" value="Genomic_DNA"/>
</dbReference>
<reference evidence="3 4" key="1">
    <citation type="submission" date="2018-05" db="EMBL/GenBank/DDBJ databases">
        <title>Acuticoccus sediminis sp. nov., isolated from deep-sea sediment of Indian Ocean.</title>
        <authorList>
            <person name="Liu X."/>
            <person name="Lai Q."/>
            <person name="Du Y."/>
            <person name="Sun F."/>
            <person name="Zhang X."/>
            <person name="Wang S."/>
            <person name="Shao Z."/>
        </authorList>
    </citation>
    <scope>NUCLEOTIDE SEQUENCE [LARGE SCALE GENOMIC DNA]</scope>
    <source>
        <strain evidence="3 4">PTG4-2</strain>
    </source>
</reference>
<dbReference type="Proteomes" id="UP000249590">
    <property type="component" value="Unassembled WGS sequence"/>
</dbReference>
<evidence type="ECO:0000259" key="2">
    <source>
        <dbReference type="Pfam" id="PF09084"/>
    </source>
</evidence>
<name>A0A8B2NSV4_9HYPH</name>
<protein>
    <submittedName>
        <fullName evidence="3">ABC transporter substrate-binding protein</fullName>
    </submittedName>
</protein>
<comment type="caution">
    <text evidence="3">The sequence shown here is derived from an EMBL/GenBank/DDBJ whole genome shotgun (WGS) entry which is preliminary data.</text>
</comment>
<feature type="signal peptide" evidence="1">
    <location>
        <begin position="1"/>
        <end position="32"/>
    </location>
</feature>
<dbReference type="Gene3D" id="3.40.190.10">
    <property type="entry name" value="Periplasmic binding protein-like II"/>
    <property type="match status" value="2"/>
</dbReference>
<accession>A0A8B2NSV4</accession>
<proteinExistence type="predicted"/>
<sequence>MTRFGRSLIALAAPILAAAVTGALLAAGPAYAEGPVVRLALLKFGTVNWEADTIKREGYDEANGFTLEIVPFAGANATQVALLSGDVDMSTGDWLFASRQRAMGAPMTFIPYSTSMGGLMVPCDSGLKSLEDLEGKTIGVAGGPLDKSWLMLIGMAEGELGFDLKGRTRQVFGAPPLLAEKLRQGELDAALNYWHYNARLETEGYCELVSAQDAAEALGARGKLSAIGYIFNEEWADANPELVAGFLAASRAAKAHLLEDDAAWEPLREAMNAENDAVFETLRKRWREGIPTGDAAREEADTAAVYAYLAKAGGTELVGPATEMAPGTFWSGLTAGN</sequence>